<reference evidence="2" key="1">
    <citation type="journal article" date="2021" name="Nat. Commun.">
        <title>Genetic determinants of endophytism in the Arabidopsis root mycobiome.</title>
        <authorList>
            <person name="Mesny F."/>
            <person name="Miyauchi S."/>
            <person name="Thiergart T."/>
            <person name="Pickel B."/>
            <person name="Atanasova L."/>
            <person name="Karlsson M."/>
            <person name="Huettel B."/>
            <person name="Barry K.W."/>
            <person name="Haridas S."/>
            <person name="Chen C."/>
            <person name="Bauer D."/>
            <person name="Andreopoulos W."/>
            <person name="Pangilinan J."/>
            <person name="LaButti K."/>
            <person name="Riley R."/>
            <person name="Lipzen A."/>
            <person name="Clum A."/>
            <person name="Drula E."/>
            <person name="Henrissat B."/>
            <person name="Kohler A."/>
            <person name="Grigoriev I.V."/>
            <person name="Martin F.M."/>
            <person name="Hacquard S."/>
        </authorList>
    </citation>
    <scope>NUCLEOTIDE SEQUENCE</scope>
    <source>
        <strain evidence="2">MPI-SDFR-AT-0073</strain>
    </source>
</reference>
<evidence type="ECO:0000256" key="1">
    <source>
        <dbReference type="SAM" id="MobiDB-lite"/>
    </source>
</evidence>
<keyword evidence="3" id="KW-1185">Reference proteome</keyword>
<dbReference type="EMBL" id="JAGPXC010000001">
    <property type="protein sequence ID" value="KAH6659658.1"/>
    <property type="molecule type" value="Genomic_DNA"/>
</dbReference>
<name>A0A9P9A308_9PEZI</name>
<dbReference type="AlphaFoldDB" id="A0A9P9A308"/>
<dbReference type="RefSeq" id="XP_045963789.1">
    <property type="nucleotide sequence ID" value="XM_046101320.1"/>
</dbReference>
<dbReference type="Proteomes" id="UP000758603">
    <property type="component" value="Unassembled WGS sequence"/>
</dbReference>
<organism evidence="2 3">
    <name type="scientific">Truncatella angustata</name>
    <dbReference type="NCBI Taxonomy" id="152316"/>
    <lineage>
        <taxon>Eukaryota</taxon>
        <taxon>Fungi</taxon>
        <taxon>Dikarya</taxon>
        <taxon>Ascomycota</taxon>
        <taxon>Pezizomycotina</taxon>
        <taxon>Sordariomycetes</taxon>
        <taxon>Xylariomycetidae</taxon>
        <taxon>Amphisphaeriales</taxon>
        <taxon>Sporocadaceae</taxon>
        <taxon>Truncatella</taxon>
    </lineage>
</organism>
<dbReference type="OrthoDB" id="5140624at2759"/>
<evidence type="ECO:0000313" key="3">
    <source>
        <dbReference type="Proteomes" id="UP000758603"/>
    </source>
</evidence>
<sequence>MANPRAGDQNGFAPHYEQQQFIDPSALQQPQPPQAQAKREEQNHARPYTLDEALPYTPFTTIFPFESEIINNPTIGSGHIAPPVLGLVSHEDYDALNKEAENPNSSRRLEGSLEYVQNLLKPEKITLL</sequence>
<accession>A0A9P9A308</accession>
<feature type="region of interest" description="Disordered" evidence="1">
    <location>
        <begin position="1"/>
        <end position="51"/>
    </location>
</feature>
<protein>
    <submittedName>
        <fullName evidence="2">Uncharacterized protein</fullName>
    </submittedName>
</protein>
<evidence type="ECO:0000313" key="2">
    <source>
        <dbReference type="EMBL" id="KAH6659658.1"/>
    </source>
</evidence>
<proteinExistence type="predicted"/>
<comment type="caution">
    <text evidence="2">The sequence shown here is derived from an EMBL/GenBank/DDBJ whole genome shotgun (WGS) entry which is preliminary data.</text>
</comment>
<dbReference type="GeneID" id="70130212"/>
<gene>
    <name evidence="2" type="ORF">BKA67DRAFT_545280</name>
</gene>